<dbReference type="Pfam" id="PF18075">
    <property type="entry name" value="FtsX_ECD"/>
    <property type="match status" value="1"/>
</dbReference>
<proteinExistence type="inferred from homology"/>
<feature type="transmembrane region" description="Helical" evidence="11">
    <location>
        <begin position="172"/>
        <end position="192"/>
    </location>
</feature>
<reference evidence="14 15" key="1">
    <citation type="submission" date="2018-06" db="EMBL/GenBank/DDBJ databases">
        <title>Extensive metabolic versatility and redundancy in microbially diverse, dynamic hydrothermal sediments.</title>
        <authorList>
            <person name="Dombrowski N."/>
            <person name="Teske A."/>
            <person name="Baker B.J."/>
        </authorList>
    </citation>
    <scope>NUCLEOTIDE SEQUENCE [LARGE SCALE GENOMIC DNA]</scope>
    <source>
        <strain evidence="14">B35_G9</strain>
    </source>
</reference>
<evidence type="ECO:0000256" key="9">
    <source>
        <dbReference type="ARBA" id="ARBA00023306"/>
    </source>
</evidence>
<gene>
    <name evidence="14" type="ORF">DRP44_05985</name>
</gene>
<comment type="subcellular location">
    <subcellularLocation>
        <location evidence="1">Cell membrane</location>
        <topology evidence="1">Multi-pass membrane protein</topology>
    </subcellularLocation>
</comment>
<dbReference type="EMBL" id="QNBC01000082">
    <property type="protein sequence ID" value="RKX65593.1"/>
    <property type="molecule type" value="Genomic_DNA"/>
</dbReference>
<dbReference type="GO" id="GO:0005886">
    <property type="term" value="C:plasma membrane"/>
    <property type="evidence" value="ECO:0007669"/>
    <property type="project" value="UniProtKB-SubCell"/>
</dbReference>
<evidence type="ECO:0000256" key="7">
    <source>
        <dbReference type="ARBA" id="ARBA00022989"/>
    </source>
</evidence>
<dbReference type="PIRSF" id="PIRSF003097">
    <property type="entry name" value="FtsX"/>
    <property type="match status" value="1"/>
</dbReference>
<dbReference type="GO" id="GO:0051301">
    <property type="term" value="P:cell division"/>
    <property type="evidence" value="ECO:0007669"/>
    <property type="project" value="UniProtKB-KW"/>
</dbReference>
<dbReference type="InterPro" id="IPR003838">
    <property type="entry name" value="ABC3_permease_C"/>
</dbReference>
<dbReference type="PANTHER" id="PTHR47755:SF1">
    <property type="entry name" value="CELL DIVISION PROTEIN FTSX"/>
    <property type="match status" value="1"/>
</dbReference>
<keyword evidence="7 11" id="KW-1133">Transmembrane helix</keyword>
<evidence type="ECO:0000256" key="4">
    <source>
        <dbReference type="ARBA" id="ARBA00022475"/>
    </source>
</evidence>
<evidence type="ECO:0000256" key="5">
    <source>
        <dbReference type="ARBA" id="ARBA00022618"/>
    </source>
</evidence>
<protein>
    <recommendedName>
        <fullName evidence="3 10">Cell division protein FtsX</fullName>
    </recommendedName>
</protein>
<sequence>MIIAMREAIRGMIHNKMMVFVTMSVVAFSLIIMGAFSIATVNGLRFVSIAESKIKIEAFLEDGLSREDVSSLTNKISKIEGVSNIRYISKDEAYQSFKRTLGKDKDMLEALKVNPLPASLEIDIDPAYKTINQLQKISSKIALFSGVEDVSFGKKWIEKVDKIIKVLLLADFIFGIILLISSVLLVTMTVRLNVEARRDHIDIMRLVGATDSFIKVPFIIEGLLTSLISSIVSAGVIYGALYLLSVKFKDISGDINTITVAIFVLGLLIGIIGSKIAVDKYLKESV</sequence>
<evidence type="ECO:0000256" key="6">
    <source>
        <dbReference type="ARBA" id="ARBA00022692"/>
    </source>
</evidence>
<evidence type="ECO:0000256" key="2">
    <source>
        <dbReference type="ARBA" id="ARBA00007379"/>
    </source>
</evidence>
<evidence type="ECO:0000313" key="15">
    <source>
        <dbReference type="Proteomes" id="UP000282321"/>
    </source>
</evidence>
<comment type="similarity">
    <text evidence="2 10">Belongs to the ABC-4 integral membrane protein family. FtsX subfamily.</text>
</comment>
<organism evidence="14 15">
    <name type="scientific">candidate division TA06 bacterium</name>
    <dbReference type="NCBI Taxonomy" id="2250710"/>
    <lineage>
        <taxon>Bacteria</taxon>
        <taxon>Bacteria division TA06</taxon>
    </lineage>
</organism>
<keyword evidence="8 10" id="KW-0472">Membrane</keyword>
<keyword evidence="9 10" id="KW-0131">Cell cycle</keyword>
<feature type="domain" description="FtsX extracellular" evidence="13">
    <location>
        <begin position="55"/>
        <end position="150"/>
    </location>
</feature>
<evidence type="ECO:0000256" key="11">
    <source>
        <dbReference type="SAM" id="Phobius"/>
    </source>
</evidence>
<dbReference type="AlphaFoldDB" id="A0A660S6R9"/>
<feature type="transmembrane region" description="Helical" evidence="11">
    <location>
        <begin position="258"/>
        <end position="278"/>
    </location>
</feature>
<evidence type="ECO:0000256" key="3">
    <source>
        <dbReference type="ARBA" id="ARBA00021907"/>
    </source>
</evidence>
<evidence type="ECO:0000313" key="14">
    <source>
        <dbReference type="EMBL" id="RKX65593.1"/>
    </source>
</evidence>
<keyword evidence="5 10" id="KW-0132">Cell division</keyword>
<dbReference type="InterPro" id="IPR040690">
    <property type="entry name" value="FtsX_ECD"/>
</dbReference>
<dbReference type="Proteomes" id="UP000282321">
    <property type="component" value="Unassembled WGS sequence"/>
</dbReference>
<evidence type="ECO:0000259" key="12">
    <source>
        <dbReference type="Pfam" id="PF02687"/>
    </source>
</evidence>
<accession>A0A660S6R9</accession>
<dbReference type="InterPro" id="IPR004513">
    <property type="entry name" value="FtsX"/>
</dbReference>
<evidence type="ECO:0000256" key="10">
    <source>
        <dbReference type="PIRNR" id="PIRNR003097"/>
    </source>
</evidence>
<keyword evidence="4 10" id="KW-1003">Cell membrane</keyword>
<feature type="transmembrane region" description="Helical" evidence="11">
    <location>
        <begin position="213"/>
        <end position="238"/>
    </location>
</feature>
<keyword evidence="6 11" id="KW-0812">Transmembrane</keyword>
<name>A0A660S6R9_UNCT6</name>
<dbReference type="Gene3D" id="3.30.70.3040">
    <property type="match status" value="1"/>
</dbReference>
<comment type="caution">
    <text evidence="14">The sequence shown here is derived from an EMBL/GenBank/DDBJ whole genome shotgun (WGS) entry which is preliminary data.</text>
</comment>
<evidence type="ECO:0000256" key="8">
    <source>
        <dbReference type="ARBA" id="ARBA00023136"/>
    </source>
</evidence>
<dbReference type="PANTHER" id="PTHR47755">
    <property type="entry name" value="CELL DIVISION PROTEIN FTSX"/>
    <property type="match status" value="1"/>
</dbReference>
<evidence type="ECO:0000259" key="13">
    <source>
        <dbReference type="Pfam" id="PF18075"/>
    </source>
</evidence>
<evidence type="ECO:0000256" key="1">
    <source>
        <dbReference type="ARBA" id="ARBA00004651"/>
    </source>
</evidence>
<dbReference type="Pfam" id="PF02687">
    <property type="entry name" value="FtsX"/>
    <property type="match status" value="1"/>
</dbReference>
<feature type="domain" description="ABC3 transporter permease C-terminal" evidence="12">
    <location>
        <begin position="172"/>
        <end position="283"/>
    </location>
</feature>